<keyword evidence="1" id="KW-0175">Coiled coil</keyword>
<evidence type="ECO:0000313" key="2">
    <source>
        <dbReference type="EMBL" id="KAI5070933.1"/>
    </source>
</evidence>
<evidence type="ECO:0000256" key="1">
    <source>
        <dbReference type="SAM" id="Coils"/>
    </source>
</evidence>
<organism evidence="2 3">
    <name type="scientific">Adiantum capillus-veneris</name>
    <name type="common">Maidenhair fern</name>
    <dbReference type="NCBI Taxonomy" id="13818"/>
    <lineage>
        <taxon>Eukaryota</taxon>
        <taxon>Viridiplantae</taxon>
        <taxon>Streptophyta</taxon>
        <taxon>Embryophyta</taxon>
        <taxon>Tracheophyta</taxon>
        <taxon>Polypodiopsida</taxon>
        <taxon>Polypodiidae</taxon>
        <taxon>Polypodiales</taxon>
        <taxon>Pteridineae</taxon>
        <taxon>Pteridaceae</taxon>
        <taxon>Vittarioideae</taxon>
        <taxon>Adiantum</taxon>
    </lineage>
</organism>
<protein>
    <submittedName>
        <fullName evidence="2">Uncharacterized protein</fullName>
    </submittedName>
</protein>
<comment type="caution">
    <text evidence="2">The sequence shown here is derived from an EMBL/GenBank/DDBJ whole genome shotgun (WGS) entry which is preliminary data.</text>
</comment>
<feature type="coiled-coil region" evidence="1">
    <location>
        <begin position="79"/>
        <end position="145"/>
    </location>
</feature>
<sequence>MDSMTEYIKVVEGLQAHCNQLANGVTVLRQNANDVVAKLKSCMQGTVGPILTHHDQDQQQIDALRTESKDTIRWQEDIMRVKNRNNKEQQQLISSLQNDLATASSLEAEQSSALAQVTTERDQGRQKVQRIEQQLQATLEQTQDQATTALQAMKDREGAHFAN</sequence>
<dbReference type="EMBL" id="JABFUD020000013">
    <property type="protein sequence ID" value="KAI5070933.1"/>
    <property type="molecule type" value="Genomic_DNA"/>
</dbReference>
<reference evidence="2" key="1">
    <citation type="submission" date="2021-01" db="EMBL/GenBank/DDBJ databases">
        <title>Adiantum capillus-veneris genome.</title>
        <authorList>
            <person name="Fang Y."/>
            <person name="Liao Q."/>
        </authorList>
    </citation>
    <scope>NUCLEOTIDE SEQUENCE</scope>
    <source>
        <strain evidence="2">H3</strain>
        <tissue evidence="2">Leaf</tissue>
    </source>
</reference>
<name>A0A9D4UN12_ADICA</name>
<dbReference type="Proteomes" id="UP000886520">
    <property type="component" value="Chromosome 13"/>
</dbReference>
<gene>
    <name evidence="2" type="ORF">GOP47_0013184</name>
</gene>
<keyword evidence="3" id="KW-1185">Reference proteome</keyword>
<dbReference type="AlphaFoldDB" id="A0A9D4UN12"/>
<proteinExistence type="predicted"/>
<evidence type="ECO:0000313" key="3">
    <source>
        <dbReference type="Proteomes" id="UP000886520"/>
    </source>
</evidence>
<accession>A0A9D4UN12</accession>